<evidence type="ECO:0000256" key="11">
    <source>
        <dbReference type="SAM" id="MobiDB-lite"/>
    </source>
</evidence>
<evidence type="ECO:0000256" key="9">
    <source>
        <dbReference type="ARBA" id="ARBA00023264"/>
    </source>
</evidence>
<feature type="compositionally biased region" description="Polar residues" evidence="11">
    <location>
        <begin position="139"/>
        <end position="148"/>
    </location>
</feature>
<evidence type="ECO:0000256" key="10">
    <source>
        <dbReference type="SAM" id="Coils"/>
    </source>
</evidence>
<feature type="region of interest" description="Disordered" evidence="11">
    <location>
        <begin position="127"/>
        <end position="191"/>
    </location>
</feature>
<dbReference type="OrthoDB" id="10020554at2759"/>
<dbReference type="GeneID" id="16070970"/>
<dbReference type="InterPro" id="IPR050324">
    <property type="entry name" value="CDP-alcohol_PTase-I"/>
</dbReference>
<evidence type="ECO:0000256" key="3">
    <source>
        <dbReference type="ARBA" id="ARBA00022679"/>
    </source>
</evidence>
<dbReference type="InParanoid" id="F2UK76"/>
<evidence type="ECO:0000256" key="1">
    <source>
        <dbReference type="ARBA" id="ARBA00004141"/>
    </source>
</evidence>
<dbReference type="PANTHER" id="PTHR14269:SF60">
    <property type="entry name" value="CARDIOLIPIN SYNTHASE (CMP-FORMING)"/>
    <property type="match status" value="1"/>
</dbReference>
<name>F2UK76_SALR5</name>
<evidence type="ECO:0000256" key="13">
    <source>
        <dbReference type="SAM" id="SignalP"/>
    </source>
</evidence>
<sequence length="474" mass="51195">MMTSRVSAQRAVLLLLRPAGANGRCRAGACVGAGAAGARQLRRDLSVGCATFAAPHSRNTNSCHSHRGSYACGRRATAPSAPSTLYHHHGQQGAAAARLTLEGASLAATTRAAHSLTVLPPRAALADPQYSSGVRRASGRSNSVSSPRTANNAHNSADSADSAHDSPATSTNNRNDEAAAPQRQHGSKSRLRFVQWLTDESVNTDGYGRHRLAMLRRLNTVRASAKYRFEREQERLKRLRARQQHQFERLKERATTTLISDSLPRTEKIATVPNMLSLYRILITPVIVANLVDGHPNMACGLFATAAISDWLDGAIARKFPSQRSILGTVVDPFADKFLIVASAASLGYIGAMPAWLAGLVLLKDATMMLASFYIRYSSLKAVQTTPVTASDYFNLKRPTVRVIPSFIAKVNTAVQLSLFAFLIAQQAFPTALALDPQHATIIWGVTGFTTFAAGLTYVRSTTALQYLHKYKAS</sequence>
<dbReference type="PANTHER" id="PTHR14269">
    <property type="entry name" value="CDP-DIACYLGLYCEROL--GLYCEROL-3-PHOSPHATE 3-PHOSPHATIDYLTRANSFERASE-RELATED"/>
    <property type="match status" value="1"/>
</dbReference>
<proteinExistence type="predicted"/>
<dbReference type="GO" id="GO:0005739">
    <property type="term" value="C:mitochondrion"/>
    <property type="evidence" value="ECO:0007669"/>
    <property type="project" value="TreeGrafter"/>
</dbReference>
<dbReference type="GO" id="GO:0043337">
    <property type="term" value="F:cardiolipin synthase (CMP-forming)"/>
    <property type="evidence" value="ECO:0007669"/>
    <property type="project" value="TreeGrafter"/>
</dbReference>
<feature type="transmembrane region" description="Helical" evidence="12">
    <location>
        <begin position="441"/>
        <end position="459"/>
    </location>
</feature>
<dbReference type="GO" id="GO:0032049">
    <property type="term" value="P:cardiolipin biosynthetic process"/>
    <property type="evidence" value="ECO:0007669"/>
    <property type="project" value="TreeGrafter"/>
</dbReference>
<dbReference type="Pfam" id="PF01066">
    <property type="entry name" value="CDP-OH_P_transf"/>
    <property type="match status" value="1"/>
</dbReference>
<keyword evidence="2" id="KW-0444">Lipid biosynthesis</keyword>
<keyword evidence="4 12" id="KW-0812">Transmembrane</keyword>
<dbReference type="Gene3D" id="1.20.120.1760">
    <property type="match status" value="1"/>
</dbReference>
<feature type="signal peptide" evidence="13">
    <location>
        <begin position="1"/>
        <end position="23"/>
    </location>
</feature>
<organism evidence="15">
    <name type="scientific">Salpingoeca rosetta (strain ATCC 50818 / BSB-021)</name>
    <dbReference type="NCBI Taxonomy" id="946362"/>
    <lineage>
        <taxon>Eukaryota</taxon>
        <taxon>Choanoflagellata</taxon>
        <taxon>Craspedida</taxon>
        <taxon>Salpingoecidae</taxon>
        <taxon>Salpingoeca</taxon>
    </lineage>
</organism>
<dbReference type="STRING" id="946362.F2UK76"/>
<feature type="transmembrane region" description="Helical" evidence="12">
    <location>
        <begin position="338"/>
        <end position="363"/>
    </location>
</feature>
<keyword evidence="5 12" id="KW-1133">Transmembrane helix</keyword>
<dbReference type="EMBL" id="GL832978">
    <property type="protein sequence ID" value="EGD77525.1"/>
    <property type="molecule type" value="Genomic_DNA"/>
</dbReference>
<evidence type="ECO:0000256" key="8">
    <source>
        <dbReference type="ARBA" id="ARBA00023209"/>
    </source>
</evidence>
<keyword evidence="7 12" id="KW-0472">Membrane</keyword>
<dbReference type="Proteomes" id="UP000007799">
    <property type="component" value="Unassembled WGS sequence"/>
</dbReference>
<evidence type="ECO:0000256" key="5">
    <source>
        <dbReference type="ARBA" id="ARBA00022989"/>
    </source>
</evidence>
<dbReference type="RefSeq" id="XP_004990413.1">
    <property type="nucleotide sequence ID" value="XM_004990356.1"/>
</dbReference>
<evidence type="ECO:0000256" key="2">
    <source>
        <dbReference type="ARBA" id="ARBA00022516"/>
    </source>
</evidence>
<evidence type="ECO:0000256" key="12">
    <source>
        <dbReference type="SAM" id="Phobius"/>
    </source>
</evidence>
<evidence type="ECO:0000313" key="15">
    <source>
        <dbReference type="Proteomes" id="UP000007799"/>
    </source>
</evidence>
<accession>F2UK76</accession>
<comment type="subcellular location">
    <subcellularLocation>
        <location evidence="1">Membrane</location>
        <topology evidence="1">Multi-pass membrane protein</topology>
    </subcellularLocation>
</comment>
<dbReference type="KEGG" id="sre:PTSG_08623"/>
<keyword evidence="10" id="KW-0175">Coiled coil</keyword>
<dbReference type="InterPro" id="IPR043130">
    <property type="entry name" value="CDP-OH_PTrfase_TM_dom"/>
</dbReference>
<dbReference type="InterPro" id="IPR000462">
    <property type="entry name" value="CDP-OH_P_trans"/>
</dbReference>
<dbReference type="AlphaFoldDB" id="F2UK76"/>
<feature type="chain" id="PRO_5003287764" evidence="13">
    <location>
        <begin position="24"/>
        <end position="474"/>
    </location>
</feature>
<feature type="coiled-coil region" evidence="10">
    <location>
        <begin position="222"/>
        <end position="253"/>
    </location>
</feature>
<feature type="transmembrane region" description="Helical" evidence="12">
    <location>
        <begin position="407"/>
        <end position="429"/>
    </location>
</feature>
<protein>
    <submittedName>
        <fullName evidence="14">Histidine-rich glycoprotein</fullName>
    </submittedName>
</protein>
<keyword evidence="9" id="KW-1208">Phospholipid metabolism</keyword>
<gene>
    <name evidence="14" type="ORF">PTSG_08623</name>
</gene>
<evidence type="ECO:0000256" key="4">
    <source>
        <dbReference type="ARBA" id="ARBA00022692"/>
    </source>
</evidence>
<dbReference type="GO" id="GO:0016020">
    <property type="term" value="C:membrane"/>
    <property type="evidence" value="ECO:0007669"/>
    <property type="project" value="UniProtKB-SubCell"/>
</dbReference>
<keyword evidence="3" id="KW-0808">Transferase</keyword>
<evidence type="ECO:0000256" key="6">
    <source>
        <dbReference type="ARBA" id="ARBA00023098"/>
    </source>
</evidence>
<reference evidence="14" key="1">
    <citation type="submission" date="2009-08" db="EMBL/GenBank/DDBJ databases">
        <title>Annotation of Salpingoeca rosetta.</title>
        <authorList>
            <consortium name="The Broad Institute Genome Sequencing Platform"/>
            <person name="Russ C."/>
            <person name="Cuomo C."/>
            <person name="Burger G."/>
            <person name="Gray M.W."/>
            <person name="Holland P.W.H."/>
            <person name="King N."/>
            <person name="Lang F.B.F."/>
            <person name="Roger A.J."/>
            <person name="Ruiz-Trillo I."/>
            <person name="Young S.K."/>
            <person name="Zeng Q."/>
            <person name="Gargeya S."/>
            <person name="Alvarado L."/>
            <person name="Berlin A."/>
            <person name="Chapman S.B."/>
            <person name="Chen Z."/>
            <person name="Freedman E."/>
            <person name="Gellesch M."/>
            <person name="Goldberg J."/>
            <person name="Griggs A."/>
            <person name="Gujja S."/>
            <person name="Heilman E."/>
            <person name="Heiman D."/>
            <person name="Howarth C."/>
            <person name="Mehta T."/>
            <person name="Neiman D."/>
            <person name="Pearson M."/>
            <person name="Roberts A."/>
            <person name="Saif S."/>
            <person name="Shea T."/>
            <person name="Shenoy N."/>
            <person name="Sisk P."/>
            <person name="Stolte C."/>
            <person name="Sykes S."/>
            <person name="White J."/>
            <person name="Yandava C."/>
            <person name="Haas B."/>
            <person name="Nusbaum C."/>
            <person name="Birren B."/>
        </authorList>
    </citation>
    <scope>NUCLEOTIDE SEQUENCE [LARGE SCALE GENOMIC DNA]</scope>
    <source>
        <strain evidence="14">ATCC 50818</strain>
    </source>
</reference>
<evidence type="ECO:0000256" key="7">
    <source>
        <dbReference type="ARBA" id="ARBA00023136"/>
    </source>
</evidence>
<feature type="compositionally biased region" description="Low complexity" evidence="11">
    <location>
        <begin position="149"/>
        <end position="171"/>
    </location>
</feature>
<keyword evidence="15" id="KW-1185">Reference proteome</keyword>
<keyword evidence="6" id="KW-0443">Lipid metabolism</keyword>
<keyword evidence="13" id="KW-0732">Signal</keyword>
<dbReference type="eggNOG" id="KOG1617">
    <property type="taxonomic scope" value="Eukaryota"/>
</dbReference>
<evidence type="ECO:0000313" key="14">
    <source>
        <dbReference type="EMBL" id="EGD77525.1"/>
    </source>
</evidence>
<keyword evidence="8" id="KW-0594">Phospholipid biosynthesis</keyword>